<reference evidence="2" key="1">
    <citation type="submission" date="2016-11" db="UniProtKB">
        <authorList>
            <consortium name="WormBaseParasite"/>
        </authorList>
    </citation>
    <scope>IDENTIFICATION</scope>
</reference>
<dbReference type="AlphaFoldDB" id="A0A1I7ZAV9"/>
<accession>A0A1I7ZAV9</accession>
<organism evidence="1 2">
    <name type="scientific">Steinernema glaseri</name>
    <dbReference type="NCBI Taxonomy" id="37863"/>
    <lineage>
        <taxon>Eukaryota</taxon>
        <taxon>Metazoa</taxon>
        <taxon>Ecdysozoa</taxon>
        <taxon>Nematoda</taxon>
        <taxon>Chromadorea</taxon>
        <taxon>Rhabditida</taxon>
        <taxon>Tylenchina</taxon>
        <taxon>Panagrolaimomorpha</taxon>
        <taxon>Strongyloidoidea</taxon>
        <taxon>Steinernematidae</taxon>
        <taxon>Steinernema</taxon>
    </lineage>
</organism>
<dbReference type="WBParaSite" id="L893_g24560.t1">
    <property type="protein sequence ID" value="L893_g24560.t1"/>
    <property type="gene ID" value="L893_g24560"/>
</dbReference>
<protein>
    <submittedName>
        <fullName evidence="2">Transcriptional regulator</fullName>
    </submittedName>
</protein>
<keyword evidence="1" id="KW-1185">Reference proteome</keyword>
<evidence type="ECO:0000313" key="2">
    <source>
        <dbReference type="WBParaSite" id="L893_g24560.t1"/>
    </source>
</evidence>
<proteinExistence type="predicted"/>
<evidence type="ECO:0000313" key="1">
    <source>
        <dbReference type="Proteomes" id="UP000095287"/>
    </source>
</evidence>
<sequence>MPNNEHLSAISSFTFKEVASKMAEMNGYYSSDAHFVAGTLVNYVGHPCLLTLQTKPQVMEDTHVAA</sequence>
<name>A0A1I7ZAV9_9BILA</name>
<dbReference type="Proteomes" id="UP000095287">
    <property type="component" value="Unplaced"/>
</dbReference>